<dbReference type="AlphaFoldDB" id="A0A7H8QST2"/>
<keyword evidence="1" id="KW-0479">Metal-binding</keyword>
<dbReference type="EMBL" id="CP055899">
    <property type="protein sequence ID" value="QKX56561.1"/>
    <property type="molecule type" value="Genomic_DNA"/>
</dbReference>
<keyword evidence="7" id="KW-0812">Transmembrane</keyword>
<dbReference type="PANTHER" id="PTHR47424:SF9">
    <property type="entry name" value="TAH-2"/>
    <property type="match status" value="1"/>
</dbReference>
<dbReference type="PROSITE" id="PS50048">
    <property type="entry name" value="ZN2_CY6_FUNGAL_2"/>
    <property type="match status" value="1"/>
</dbReference>
<evidence type="ECO:0000256" key="7">
    <source>
        <dbReference type="SAM" id="Phobius"/>
    </source>
</evidence>
<dbReference type="Pfam" id="PF00172">
    <property type="entry name" value="Zn_clus"/>
    <property type="match status" value="1"/>
</dbReference>
<dbReference type="Gene3D" id="4.10.240.10">
    <property type="entry name" value="Zn(2)-C6 fungal-type DNA-binding domain"/>
    <property type="match status" value="1"/>
</dbReference>
<feature type="transmembrane region" description="Helical" evidence="7">
    <location>
        <begin position="512"/>
        <end position="531"/>
    </location>
</feature>
<dbReference type="GO" id="GO:0000435">
    <property type="term" value="P:positive regulation of transcription from RNA polymerase II promoter by galactose"/>
    <property type="evidence" value="ECO:0007669"/>
    <property type="project" value="TreeGrafter"/>
</dbReference>
<dbReference type="GO" id="GO:0000981">
    <property type="term" value="F:DNA-binding transcription factor activity, RNA polymerase II-specific"/>
    <property type="evidence" value="ECO:0007669"/>
    <property type="project" value="InterPro"/>
</dbReference>
<evidence type="ECO:0000259" key="8">
    <source>
        <dbReference type="PROSITE" id="PS50048"/>
    </source>
</evidence>
<evidence type="ECO:0000256" key="2">
    <source>
        <dbReference type="ARBA" id="ARBA00023015"/>
    </source>
</evidence>
<sequence>MARRKVAPENRIRAAQACENCKRRKQKCNGTFPCNNCSKRLVQCLFFHPVPATGTSPVESTAPPEQRRNSKKRSFEQSPTVSAASKRLAQTPSDSARHDQNNLSFGTRERSYQSPAPRSQHPRDPFPVMSTANGGFPHVENGGGPEEADEAELQGMSRMLNDGKGRMLYIGDSAPLSYLQTIRQLVSSVMGTSALTVDPNRHTILEASVQTPPTYPHTYTLPDREAGLFLVESFFINTKGMLHLFDERSFKQRVERTYHNPLAAEQSWMCILYLVFAVGLQLRSASPQPTPKDAAILKRLLSDKFDRSELFYLGARHLKDSASGIEDGDFASIQALLLMTLYMLSVGKRNTAWAYIGMAVRLSYALGLHRVETQRVYDESERTSISVPRILLWRSLYVMDRFLSSCLGRPTAIQDEEISEELFPSNEDLRTTPGAIDHFEFEALSASMRAARILGTILHQIYRSRKVSLRIARNVAVSIHEWTQSLPEILQWRPTPIPHDDPGKAMGQLHIWMTYFSTIILLTRPFLLLHVKKVITEQQKSKAQASPEAVTNSSAESRVAENPELNKYSAACVRSATHLIRAVQTIRVKGCLPRRNPFIINWMFIAALIVLTNSLFNVYENHENDSIAQIAVLLHQHFGECDPLAARYLQILNSFLKTISDNRSANMATAKEYEQHQDPIENLFKPSMQVPEMAQDVATNYAAMPQMPTMWNWDPNKLPSGDNMLPDITASGLASINDLGGDSVEGLVYPGSEELLGPDLGPIMEEVIHFDTLWPLDEDTGLYHGNIPMYGTSSFL</sequence>
<keyword evidence="10" id="KW-1185">Reference proteome</keyword>
<evidence type="ECO:0000313" key="10">
    <source>
        <dbReference type="Proteomes" id="UP000509510"/>
    </source>
</evidence>
<dbReference type="Proteomes" id="UP000509510">
    <property type="component" value="Chromosome II"/>
</dbReference>
<dbReference type="OrthoDB" id="47007at2759"/>
<dbReference type="SUPFAM" id="SSF57701">
    <property type="entry name" value="Zn2/Cys6 DNA-binding domain"/>
    <property type="match status" value="1"/>
</dbReference>
<gene>
    <name evidence="9" type="ORF">TRUGW13939_03666</name>
</gene>
<keyword evidence="2" id="KW-0805">Transcription regulation</keyword>
<dbReference type="CDD" id="cd00067">
    <property type="entry name" value="GAL4"/>
    <property type="match status" value="1"/>
</dbReference>
<keyword evidence="7" id="KW-1133">Transmembrane helix</keyword>
<dbReference type="InterPro" id="IPR051127">
    <property type="entry name" value="Fungal_SecMet_Regulators"/>
</dbReference>
<evidence type="ECO:0000256" key="6">
    <source>
        <dbReference type="SAM" id="MobiDB-lite"/>
    </source>
</evidence>
<dbReference type="InterPro" id="IPR001138">
    <property type="entry name" value="Zn2Cys6_DnaBD"/>
</dbReference>
<evidence type="ECO:0000313" key="9">
    <source>
        <dbReference type="EMBL" id="QKX56561.1"/>
    </source>
</evidence>
<dbReference type="SMART" id="SM00066">
    <property type="entry name" value="GAL4"/>
    <property type="match status" value="1"/>
</dbReference>
<dbReference type="GO" id="GO:0008270">
    <property type="term" value="F:zinc ion binding"/>
    <property type="evidence" value="ECO:0007669"/>
    <property type="project" value="InterPro"/>
</dbReference>
<feature type="region of interest" description="Disordered" evidence="6">
    <location>
        <begin position="52"/>
        <end position="151"/>
    </location>
</feature>
<dbReference type="GO" id="GO:0000978">
    <property type="term" value="F:RNA polymerase II cis-regulatory region sequence-specific DNA binding"/>
    <property type="evidence" value="ECO:0007669"/>
    <property type="project" value="TreeGrafter"/>
</dbReference>
<protein>
    <recommendedName>
        <fullName evidence="8">Zn(2)-C6 fungal-type domain-containing protein</fullName>
    </recommendedName>
</protein>
<keyword evidence="7" id="KW-0472">Membrane</keyword>
<dbReference type="CDD" id="cd12148">
    <property type="entry name" value="fungal_TF_MHR"/>
    <property type="match status" value="1"/>
</dbReference>
<dbReference type="Pfam" id="PF04082">
    <property type="entry name" value="Fungal_trans"/>
    <property type="match status" value="1"/>
</dbReference>
<dbReference type="GO" id="GO:0006351">
    <property type="term" value="P:DNA-templated transcription"/>
    <property type="evidence" value="ECO:0007669"/>
    <property type="project" value="InterPro"/>
</dbReference>
<evidence type="ECO:0000256" key="5">
    <source>
        <dbReference type="ARBA" id="ARBA00023242"/>
    </source>
</evidence>
<feature type="domain" description="Zn(2)-C6 fungal-type" evidence="8">
    <location>
        <begin position="17"/>
        <end position="46"/>
    </location>
</feature>
<reference evidence="10" key="1">
    <citation type="submission" date="2020-06" db="EMBL/GenBank/DDBJ databases">
        <title>A chromosome-scale genome assembly of Talaromyces rugulosus W13939.</title>
        <authorList>
            <person name="Wang B."/>
            <person name="Guo L."/>
            <person name="Ye K."/>
            <person name="Wang L."/>
        </authorList>
    </citation>
    <scope>NUCLEOTIDE SEQUENCE [LARGE SCALE GENOMIC DNA]</scope>
    <source>
        <strain evidence="10">W13939</strain>
    </source>
</reference>
<dbReference type="GeneID" id="55991169"/>
<name>A0A7H8QST2_TALRU</name>
<feature type="transmembrane region" description="Helical" evidence="7">
    <location>
        <begin position="599"/>
        <end position="619"/>
    </location>
</feature>
<feature type="compositionally biased region" description="Polar residues" evidence="6">
    <location>
        <begin position="76"/>
        <end position="94"/>
    </location>
</feature>
<keyword evidence="5" id="KW-0539">Nucleus</keyword>
<keyword evidence="4" id="KW-0804">Transcription</keyword>
<dbReference type="GO" id="GO:0005634">
    <property type="term" value="C:nucleus"/>
    <property type="evidence" value="ECO:0007669"/>
    <property type="project" value="TreeGrafter"/>
</dbReference>
<dbReference type="InterPro" id="IPR007219">
    <property type="entry name" value="XnlR_reg_dom"/>
</dbReference>
<dbReference type="PANTHER" id="PTHR47424">
    <property type="entry name" value="REGULATORY PROTEIN GAL4"/>
    <property type="match status" value="1"/>
</dbReference>
<dbReference type="RefSeq" id="XP_035342739.1">
    <property type="nucleotide sequence ID" value="XM_035486846.1"/>
</dbReference>
<evidence type="ECO:0000256" key="1">
    <source>
        <dbReference type="ARBA" id="ARBA00022723"/>
    </source>
</evidence>
<dbReference type="KEGG" id="trg:TRUGW13939_03666"/>
<evidence type="ECO:0000256" key="4">
    <source>
        <dbReference type="ARBA" id="ARBA00023163"/>
    </source>
</evidence>
<dbReference type="PROSITE" id="PS00463">
    <property type="entry name" value="ZN2_CY6_FUNGAL_1"/>
    <property type="match status" value="1"/>
</dbReference>
<dbReference type="SMART" id="SM00906">
    <property type="entry name" value="Fungal_trans"/>
    <property type="match status" value="1"/>
</dbReference>
<keyword evidence="3" id="KW-0238">DNA-binding</keyword>
<organism evidence="9 10">
    <name type="scientific">Talaromyces rugulosus</name>
    <name type="common">Penicillium rugulosum</name>
    <dbReference type="NCBI Taxonomy" id="121627"/>
    <lineage>
        <taxon>Eukaryota</taxon>
        <taxon>Fungi</taxon>
        <taxon>Dikarya</taxon>
        <taxon>Ascomycota</taxon>
        <taxon>Pezizomycotina</taxon>
        <taxon>Eurotiomycetes</taxon>
        <taxon>Eurotiomycetidae</taxon>
        <taxon>Eurotiales</taxon>
        <taxon>Trichocomaceae</taxon>
        <taxon>Talaromyces</taxon>
        <taxon>Talaromyces sect. Islandici</taxon>
    </lineage>
</organism>
<proteinExistence type="predicted"/>
<evidence type="ECO:0000256" key="3">
    <source>
        <dbReference type="ARBA" id="ARBA00023125"/>
    </source>
</evidence>
<dbReference type="InterPro" id="IPR036864">
    <property type="entry name" value="Zn2-C6_fun-type_DNA-bd_sf"/>
</dbReference>
<accession>A0A7H8QST2</accession>